<dbReference type="InterPro" id="IPR000620">
    <property type="entry name" value="EamA_dom"/>
</dbReference>
<dbReference type="RefSeq" id="WP_319613531.1">
    <property type="nucleotide sequence ID" value="NZ_JAWXYB010000018.1"/>
</dbReference>
<dbReference type="GO" id="GO:0016020">
    <property type="term" value="C:membrane"/>
    <property type="evidence" value="ECO:0007669"/>
    <property type="project" value="InterPro"/>
</dbReference>
<feature type="transmembrane region" description="Helical" evidence="1">
    <location>
        <begin position="262"/>
        <end position="283"/>
    </location>
</feature>
<comment type="caution">
    <text evidence="3">The sequence shown here is derived from an EMBL/GenBank/DDBJ whole genome shotgun (WGS) entry which is preliminary data.</text>
</comment>
<keyword evidence="4" id="KW-1185">Reference proteome</keyword>
<dbReference type="Proteomes" id="UP001279553">
    <property type="component" value="Unassembled WGS sequence"/>
</dbReference>
<name>A0AAW9DRA7_ACIAO</name>
<feature type="transmembrane region" description="Helical" evidence="1">
    <location>
        <begin position="117"/>
        <end position="146"/>
    </location>
</feature>
<feature type="transmembrane region" description="Helical" evidence="1">
    <location>
        <begin position="292"/>
        <end position="310"/>
    </location>
</feature>
<dbReference type="AlphaFoldDB" id="A0AAW9DRA7"/>
<evidence type="ECO:0000259" key="2">
    <source>
        <dbReference type="Pfam" id="PF00892"/>
    </source>
</evidence>
<evidence type="ECO:0000313" key="3">
    <source>
        <dbReference type="EMBL" id="MDX5930597.1"/>
    </source>
</evidence>
<keyword evidence="1" id="KW-0812">Transmembrane</keyword>
<protein>
    <submittedName>
        <fullName evidence="3">EamA/RhaT family transporter</fullName>
    </submittedName>
</protein>
<reference evidence="3 4" key="1">
    <citation type="submission" date="2023-11" db="EMBL/GenBank/DDBJ databases">
        <title>MicrobeMod: A computational toolkit for identifying prokaryotic methylation and restriction-modification with nanopore sequencing.</title>
        <authorList>
            <person name="Crits-Christoph A."/>
            <person name="Kang S.C."/>
            <person name="Lee H."/>
            <person name="Ostrov N."/>
        </authorList>
    </citation>
    <scope>NUCLEOTIDE SEQUENCE [LARGE SCALE GENOMIC DNA]</scope>
    <source>
        <strain evidence="3 4">DSMZ 700</strain>
    </source>
</reference>
<dbReference type="SUPFAM" id="SSF103481">
    <property type="entry name" value="Multidrug resistance efflux transporter EmrE"/>
    <property type="match status" value="1"/>
</dbReference>
<sequence>MTPALGGVPDWIPVTLAAAIFQVWRTALQARLRGVLTPAGAGFVRYIYALPVDYVLLAAGLALTGLGVPAFGWDFVLLCLAGGIAQIFGTNLLIMAFGYRNFVVGTAYAKTEAAQLVVFSVLIFGAHLPVLAIVGIMLAVAGVLALSFADTALTPRDLLRASVQPAALCGLGSGFAFAVTAILLRNATLALPVATPVLLRALLVLAVANSLQTLAQGSYMAWRSPAELASCLRLWRRAAPVGALSALGSGCWFAGFAMTNVALVRGFGQIEILFTLAVGHFYLKERTRRGESVGLVMVGLGVVLIAAGGIG</sequence>
<feature type="domain" description="EamA" evidence="2">
    <location>
        <begin position="166"/>
        <end position="306"/>
    </location>
</feature>
<organism evidence="3 4">
    <name type="scientific">Acidiphilium acidophilum</name>
    <name type="common">Thiobacillus acidophilus</name>
    <dbReference type="NCBI Taxonomy" id="76588"/>
    <lineage>
        <taxon>Bacteria</taxon>
        <taxon>Pseudomonadati</taxon>
        <taxon>Pseudomonadota</taxon>
        <taxon>Alphaproteobacteria</taxon>
        <taxon>Acetobacterales</taxon>
        <taxon>Acidocellaceae</taxon>
        <taxon>Acidiphilium</taxon>
    </lineage>
</organism>
<dbReference type="EMBL" id="JAWXYB010000018">
    <property type="protein sequence ID" value="MDX5930597.1"/>
    <property type="molecule type" value="Genomic_DNA"/>
</dbReference>
<dbReference type="Pfam" id="PF00892">
    <property type="entry name" value="EamA"/>
    <property type="match status" value="1"/>
</dbReference>
<feature type="transmembrane region" description="Helical" evidence="1">
    <location>
        <begin position="166"/>
        <end position="185"/>
    </location>
</feature>
<evidence type="ECO:0000256" key="1">
    <source>
        <dbReference type="SAM" id="Phobius"/>
    </source>
</evidence>
<dbReference type="InterPro" id="IPR037185">
    <property type="entry name" value="EmrE-like"/>
</dbReference>
<evidence type="ECO:0000313" key="4">
    <source>
        <dbReference type="Proteomes" id="UP001279553"/>
    </source>
</evidence>
<feature type="transmembrane region" description="Helical" evidence="1">
    <location>
        <begin position="75"/>
        <end position="97"/>
    </location>
</feature>
<feature type="transmembrane region" description="Helical" evidence="1">
    <location>
        <begin position="46"/>
        <end position="68"/>
    </location>
</feature>
<feature type="transmembrane region" description="Helical" evidence="1">
    <location>
        <begin position="197"/>
        <end position="222"/>
    </location>
</feature>
<keyword evidence="1" id="KW-0472">Membrane</keyword>
<gene>
    <name evidence="3" type="ORF">SIL87_07455</name>
</gene>
<proteinExistence type="predicted"/>
<accession>A0AAW9DRA7</accession>
<keyword evidence="1" id="KW-1133">Transmembrane helix</keyword>
<feature type="transmembrane region" description="Helical" evidence="1">
    <location>
        <begin position="234"/>
        <end position="256"/>
    </location>
</feature>